<name>A0A183HIS9_9BILA</name>
<evidence type="ECO:0000313" key="2">
    <source>
        <dbReference type="EMBL" id="VDO50787.1"/>
    </source>
</evidence>
<dbReference type="Proteomes" id="UP000267606">
    <property type="component" value="Unassembled WGS sequence"/>
</dbReference>
<feature type="transmembrane region" description="Helical" evidence="1">
    <location>
        <begin position="79"/>
        <end position="98"/>
    </location>
</feature>
<evidence type="ECO:0000313" key="3">
    <source>
        <dbReference type="Proteomes" id="UP000267606"/>
    </source>
</evidence>
<accession>A0A183HIS9</accession>
<proteinExistence type="predicted"/>
<dbReference type="WBParaSite" id="OFLC_0000739001-mRNA-1">
    <property type="protein sequence ID" value="OFLC_0000739001-mRNA-1"/>
    <property type="gene ID" value="OFLC_0000739001"/>
</dbReference>
<keyword evidence="1" id="KW-1133">Transmembrane helix</keyword>
<feature type="transmembrane region" description="Helical" evidence="1">
    <location>
        <begin position="46"/>
        <end position="67"/>
    </location>
</feature>
<organism evidence="4">
    <name type="scientific">Onchocerca flexuosa</name>
    <dbReference type="NCBI Taxonomy" id="387005"/>
    <lineage>
        <taxon>Eukaryota</taxon>
        <taxon>Metazoa</taxon>
        <taxon>Ecdysozoa</taxon>
        <taxon>Nematoda</taxon>
        <taxon>Chromadorea</taxon>
        <taxon>Rhabditida</taxon>
        <taxon>Spirurina</taxon>
        <taxon>Spiruromorpha</taxon>
        <taxon>Filarioidea</taxon>
        <taxon>Onchocercidae</taxon>
        <taxon>Onchocerca</taxon>
    </lineage>
</organism>
<keyword evidence="1" id="KW-0472">Membrane</keyword>
<reference evidence="4" key="1">
    <citation type="submission" date="2016-06" db="UniProtKB">
        <authorList>
            <consortium name="WormBaseParasite"/>
        </authorList>
    </citation>
    <scope>IDENTIFICATION</scope>
</reference>
<protein>
    <submittedName>
        <fullName evidence="2 4">Uncharacterized protein</fullName>
    </submittedName>
</protein>
<sequence length="160" mass="17801">MNGHVKLNLTTSEEAVLEGAPSEPDVPSKSSTSVTVMKKEIVQIRFLATVAVLLSLGFICLLLNCFVWHAMRSAEMEQIFLGILAFVVGMSTGDWYRLHGEKLTRALKALFNVSNMLNSFGTSTFDFLGICKCFKINGKHIFFSEDPKINEGIPRTPEIR</sequence>
<evidence type="ECO:0000313" key="4">
    <source>
        <dbReference type="WBParaSite" id="OFLC_0000739001-mRNA-1"/>
    </source>
</evidence>
<keyword evidence="3" id="KW-1185">Reference proteome</keyword>
<keyword evidence="1" id="KW-0812">Transmembrane</keyword>
<evidence type="ECO:0000256" key="1">
    <source>
        <dbReference type="SAM" id="Phobius"/>
    </source>
</evidence>
<dbReference type="AlphaFoldDB" id="A0A183HIS9"/>
<reference evidence="2 3" key="2">
    <citation type="submission" date="2018-11" db="EMBL/GenBank/DDBJ databases">
        <authorList>
            <consortium name="Pathogen Informatics"/>
        </authorList>
    </citation>
    <scope>NUCLEOTIDE SEQUENCE [LARGE SCALE GENOMIC DNA]</scope>
</reference>
<gene>
    <name evidence="2" type="ORF">OFLC_LOCUS7391</name>
</gene>
<dbReference type="EMBL" id="UZAJ01007695">
    <property type="protein sequence ID" value="VDO50787.1"/>
    <property type="molecule type" value="Genomic_DNA"/>
</dbReference>